<evidence type="ECO:0000256" key="1">
    <source>
        <dbReference type="SAM" id="Phobius"/>
    </source>
</evidence>
<protein>
    <recommendedName>
        <fullName evidence="4">Type 4 fimbrial biogenesis protein PilX N-terminal domain-containing protein</fullName>
    </recommendedName>
</protein>
<evidence type="ECO:0000313" key="2">
    <source>
        <dbReference type="EMBL" id="KKQ89312.1"/>
    </source>
</evidence>
<dbReference type="Proteomes" id="UP000033934">
    <property type="component" value="Unassembled WGS sequence"/>
</dbReference>
<accession>A0A0G0LE30</accession>
<keyword evidence="1" id="KW-0812">Transmembrane</keyword>
<evidence type="ECO:0008006" key="4">
    <source>
        <dbReference type="Google" id="ProtNLM"/>
    </source>
</evidence>
<organism evidence="2 3">
    <name type="scientific">Berkelbacteria bacterium GW2011_GWA2_38_9</name>
    <dbReference type="NCBI Taxonomy" id="1618334"/>
    <lineage>
        <taxon>Bacteria</taxon>
        <taxon>Candidatus Berkelbacteria</taxon>
    </lineage>
</organism>
<keyword evidence="1" id="KW-1133">Transmembrane helix</keyword>
<keyword evidence="1" id="KW-0472">Membrane</keyword>
<evidence type="ECO:0000313" key="3">
    <source>
        <dbReference type="Proteomes" id="UP000033934"/>
    </source>
</evidence>
<reference evidence="2 3" key="1">
    <citation type="journal article" date="2015" name="Nature">
        <title>rRNA introns, odd ribosomes, and small enigmatic genomes across a large radiation of phyla.</title>
        <authorList>
            <person name="Brown C.T."/>
            <person name="Hug L.A."/>
            <person name="Thomas B.C."/>
            <person name="Sharon I."/>
            <person name="Castelle C.J."/>
            <person name="Singh A."/>
            <person name="Wilkins M.J."/>
            <person name="Williams K.H."/>
            <person name="Banfield J.F."/>
        </authorList>
    </citation>
    <scope>NUCLEOTIDE SEQUENCE [LARGE SCALE GENOMIC DNA]</scope>
</reference>
<sequence>MKLKNYHQKRGFALITTLVLLSVVFIAVSGLLAITKTESRISRSQKESVQAYYVAEAGIQNAIWQIQHDDALSDDLDAGTLNHTWTSQNQLLNLRNISVTAQSTGPSRAEIIATGDVNEDQFSAQRIVKMKIFRGLASTESVLENFSIYSAGSTNVQNSTVNISGADLYSGGNQNYTNSTVNIPVNSLSSIGNYSNTNSTIDADNIFASNYPPAPDSIIQPGIDLTDLRNRANVTYTQPQFIDLIENGGDVDLPGPITFINGAFSISPADLKTNVTSVNITIHGLLVGNSIDSISTSAVIKGVTKTINFTILDDLGTASGMVSRTHTLISGSGNINIEGVIYAGNTITFSNTTNMVINGGVIGSSLTINSCTNLSITGNPDKIGELIGVVPTPSMIEIDHWEEEY</sequence>
<name>A0A0G0LE30_9BACT</name>
<gene>
    <name evidence="2" type="ORF">UT11_C0029G0006</name>
</gene>
<dbReference type="EMBL" id="LBVO01000029">
    <property type="protein sequence ID" value="KKQ89312.1"/>
    <property type="molecule type" value="Genomic_DNA"/>
</dbReference>
<dbReference type="AlphaFoldDB" id="A0A0G0LE30"/>
<comment type="caution">
    <text evidence="2">The sequence shown here is derived from an EMBL/GenBank/DDBJ whole genome shotgun (WGS) entry which is preliminary data.</text>
</comment>
<feature type="transmembrane region" description="Helical" evidence="1">
    <location>
        <begin position="12"/>
        <end position="34"/>
    </location>
</feature>
<proteinExistence type="predicted"/>